<feature type="chain" id="PRO_5034381686" description="PASTA domain-containing protein" evidence="1">
    <location>
        <begin position="20"/>
        <end position="155"/>
    </location>
</feature>
<dbReference type="EMBL" id="CP069798">
    <property type="protein sequence ID" value="QRQ80690.1"/>
    <property type="molecule type" value="Genomic_DNA"/>
</dbReference>
<proteinExistence type="predicted"/>
<evidence type="ECO:0008006" key="4">
    <source>
        <dbReference type="Google" id="ProtNLM"/>
    </source>
</evidence>
<evidence type="ECO:0000256" key="1">
    <source>
        <dbReference type="SAM" id="SignalP"/>
    </source>
</evidence>
<evidence type="ECO:0000313" key="2">
    <source>
        <dbReference type="EMBL" id="QRQ80690.1"/>
    </source>
</evidence>
<keyword evidence="1" id="KW-0732">Signal</keyword>
<reference evidence="2" key="1">
    <citation type="submission" date="2021-02" db="EMBL/GenBank/DDBJ databases">
        <title>Neisseriaceae sp. 26B isolated from the cloaca of a Common Toad-headed Turtle (Mesoclemmys nasuta).</title>
        <authorList>
            <person name="Spergser J."/>
            <person name="Busse H.-J."/>
        </authorList>
    </citation>
    <scope>NUCLEOTIDE SEQUENCE</scope>
    <source>
        <strain evidence="2">26B</strain>
    </source>
</reference>
<gene>
    <name evidence="2" type="ORF">JQU52_07890</name>
</gene>
<dbReference type="KEGG" id="ptes:JQU52_07890"/>
<feature type="signal peptide" evidence="1">
    <location>
        <begin position="1"/>
        <end position="19"/>
    </location>
</feature>
<evidence type="ECO:0000313" key="3">
    <source>
        <dbReference type="Proteomes" id="UP000653156"/>
    </source>
</evidence>
<dbReference type="AlphaFoldDB" id="A0A892ZDI0"/>
<name>A0A892ZDI0_9NEIS</name>
<sequence>MKRGIIAAGLLLALQTALAAPVPLAQLLAWSRIDSDIDSAVAAYGFRPYGADTGGEASVRNYGDNAAPPRNISWVGVQHGQADAARLGYDVYDPAEIRALQAALAQAGFAVAEQGEVSRAHYVLYRNAEGREVQINTPKRQGAAVGFVFYRQAAE</sequence>
<protein>
    <recommendedName>
        <fullName evidence="4">PASTA domain-containing protein</fullName>
    </recommendedName>
</protein>
<organism evidence="2 3">
    <name type="scientific">Paralysiella testudinis</name>
    <dbReference type="NCBI Taxonomy" id="2809020"/>
    <lineage>
        <taxon>Bacteria</taxon>
        <taxon>Pseudomonadati</taxon>
        <taxon>Pseudomonadota</taxon>
        <taxon>Betaproteobacteria</taxon>
        <taxon>Neisseriales</taxon>
        <taxon>Neisseriaceae</taxon>
        <taxon>Paralysiella</taxon>
    </lineage>
</organism>
<accession>A0A892ZDI0</accession>
<dbReference type="RefSeq" id="WP_230337976.1">
    <property type="nucleotide sequence ID" value="NZ_CP069798.1"/>
</dbReference>
<dbReference type="Proteomes" id="UP000653156">
    <property type="component" value="Chromosome"/>
</dbReference>
<keyword evidence="3" id="KW-1185">Reference proteome</keyword>